<comment type="similarity">
    <text evidence="2">Belongs to the aldehyde dehydrogenase family.</text>
</comment>
<feature type="region of interest" description="Disordered" evidence="4">
    <location>
        <begin position="1"/>
        <end position="25"/>
    </location>
</feature>
<dbReference type="NCBIfam" id="NF008868">
    <property type="entry name" value="PRK11903.1"/>
    <property type="match status" value="1"/>
</dbReference>
<dbReference type="SUPFAM" id="SSF53720">
    <property type="entry name" value="ALDH-like"/>
    <property type="match status" value="1"/>
</dbReference>
<gene>
    <name evidence="7" type="ORF">C8D89_12846</name>
</gene>
<dbReference type="Gene3D" id="3.40.309.10">
    <property type="entry name" value="Aldehyde Dehydrogenase, Chain A, domain 2"/>
    <property type="match status" value="1"/>
</dbReference>
<sequence>MSVLSSHVRGGWVTPSAADTAGRPMHDAVTGEEVGRLATDGIDMAAVAEHGRRVGGPALRELSFHQRASLLKALAGYLREHREELYAVSARTGATKGDSKFDVDGGIGVLAAYASLGKRELPSAGVLLDGDLVPMSRGGTFVGQHVLTPLQGVAVQVNAYNFPCWGPLEKFAPAFLAGVPSIVKPASPTAFLTAELVRLIVDSGLLPDGALQFLAGSLTSSSGGDLFDHLTEQDLVSFTGSASTARRLRTHPVLSARAVRFTAEADSLNCSILGPDATPGTPEFDLYVTQLVTEMTVKAGQKCTAIRRAFVPAEQADAVVEAVRERLGQVVVGSPSDPEVTMGALAGLEQREEVRRSLKALTDAAEVAFGDPEHVAVRGGDAERGAFLSPVLLRGDADAAAVHEVEAFGPVSTVLPYTSTDEVIALAARGQGSLAGSVVTADPDFAREVVLGVAPWHGRLLVLDRDDAGESTGHGSPMPQLVHGGPGRAGGGEELGGLRGIAHHMQRSAVQASPDMLTVITGRWVPGSGRTVTDVHPFRKHLEDLRPGDTVVGGPRRVTEEDVEHFAEFTGDTFYAHLDAEAAAANPFFGERVAHGYLVVSFAAGLFVDPAPGPVLANFGVDNLRFLTPVRFGDELTITLTAKEISPRASAAYGEVRWDADVTNAAGDPVARYDVLTLVAKRSDQREGSRG</sequence>
<evidence type="ECO:0000256" key="4">
    <source>
        <dbReference type="SAM" id="MobiDB-lite"/>
    </source>
</evidence>
<evidence type="ECO:0000313" key="8">
    <source>
        <dbReference type="Proteomes" id="UP000245639"/>
    </source>
</evidence>
<feature type="domain" description="Aldehyde dehydrogenase" evidence="5">
    <location>
        <begin position="25"/>
        <end position="449"/>
    </location>
</feature>
<dbReference type="Pfam" id="PF01575">
    <property type="entry name" value="MaoC_dehydratas"/>
    <property type="match status" value="1"/>
</dbReference>
<dbReference type="NCBIfam" id="TIGR02278">
    <property type="entry name" value="PaaN-DH"/>
    <property type="match status" value="1"/>
</dbReference>
<evidence type="ECO:0000313" key="7">
    <source>
        <dbReference type="EMBL" id="PVY96737.1"/>
    </source>
</evidence>
<dbReference type="OrthoDB" id="9759612at2"/>
<dbReference type="InterPro" id="IPR016161">
    <property type="entry name" value="Ald_DH/histidinol_DH"/>
</dbReference>
<proteinExistence type="inferred from homology"/>
<dbReference type="SUPFAM" id="SSF54637">
    <property type="entry name" value="Thioesterase/thiol ester dehydrase-isomerase"/>
    <property type="match status" value="1"/>
</dbReference>
<dbReference type="CDD" id="cd07128">
    <property type="entry name" value="ALDH_MaoC-N"/>
    <property type="match status" value="1"/>
</dbReference>
<keyword evidence="7" id="KW-0378">Hydrolase</keyword>
<dbReference type="GO" id="GO:0016620">
    <property type="term" value="F:oxidoreductase activity, acting on the aldehyde or oxo group of donors, NAD or NADP as acceptor"/>
    <property type="evidence" value="ECO:0007669"/>
    <property type="project" value="InterPro"/>
</dbReference>
<comment type="caution">
    <text evidence="7">The sequence shown here is derived from an EMBL/GenBank/DDBJ whole genome shotgun (WGS) entry which is preliminary data.</text>
</comment>
<dbReference type="GO" id="GO:0016787">
    <property type="term" value="F:hydrolase activity"/>
    <property type="evidence" value="ECO:0007669"/>
    <property type="project" value="UniProtKB-KW"/>
</dbReference>
<organism evidence="7 8">
    <name type="scientific">Actinomycetospora cinnamomea</name>
    <dbReference type="NCBI Taxonomy" id="663609"/>
    <lineage>
        <taxon>Bacteria</taxon>
        <taxon>Bacillati</taxon>
        <taxon>Actinomycetota</taxon>
        <taxon>Actinomycetes</taxon>
        <taxon>Pseudonocardiales</taxon>
        <taxon>Pseudonocardiaceae</taxon>
        <taxon>Actinomycetospora</taxon>
    </lineage>
</organism>
<dbReference type="InterPro" id="IPR002539">
    <property type="entry name" value="MaoC-like_dom"/>
</dbReference>
<dbReference type="InterPro" id="IPR015590">
    <property type="entry name" value="Aldehyde_DH_dom"/>
</dbReference>
<keyword evidence="3" id="KW-0560">Oxidoreductase</keyword>
<dbReference type="Gene3D" id="3.10.129.10">
    <property type="entry name" value="Hotdog Thioesterase"/>
    <property type="match status" value="1"/>
</dbReference>
<evidence type="ECO:0000256" key="2">
    <source>
        <dbReference type="ARBA" id="ARBA00009986"/>
    </source>
</evidence>
<evidence type="ECO:0000259" key="5">
    <source>
        <dbReference type="Pfam" id="PF00171"/>
    </source>
</evidence>
<accession>A0A2U1EA12</accession>
<dbReference type="InterPro" id="IPR016163">
    <property type="entry name" value="Ald_DH_C"/>
</dbReference>
<dbReference type="Pfam" id="PF00171">
    <property type="entry name" value="Aldedh"/>
    <property type="match status" value="1"/>
</dbReference>
<dbReference type="InterPro" id="IPR029069">
    <property type="entry name" value="HotDog_dom_sf"/>
</dbReference>
<dbReference type="Proteomes" id="UP000245639">
    <property type="component" value="Unassembled WGS sequence"/>
</dbReference>
<comment type="similarity">
    <text evidence="1">Belongs to the enoyl-CoA hydratase/isomerase family.</text>
</comment>
<dbReference type="Gene3D" id="3.40.605.10">
    <property type="entry name" value="Aldehyde Dehydrogenase, Chain A, domain 1"/>
    <property type="match status" value="1"/>
</dbReference>
<evidence type="ECO:0000256" key="3">
    <source>
        <dbReference type="ARBA" id="ARBA00023002"/>
    </source>
</evidence>
<evidence type="ECO:0000256" key="1">
    <source>
        <dbReference type="ARBA" id="ARBA00005254"/>
    </source>
</evidence>
<dbReference type="EMBL" id="QEKW01000028">
    <property type="protein sequence ID" value="PVY96737.1"/>
    <property type="molecule type" value="Genomic_DNA"/>
</dbReference>
<evidence type="ECO:0000259" key="6">
    <source>
        <dbReference type="Pfam" id="PF01575"/>
    </source>
</evidence>
<dbReference type="InterPro" id="IPR016162">
    <property type="entry name" value="Ald_DH_N"/>
</dbReference>
<dbReference type="PANTHER" id="PTHR43111:SF1">
    <property type="entry name" value="ALDEHYDE DEHYDROGENASE B-RELATED"/>
    <property type="match status" value="1"/>
</dbReference>
<reference evidence="7 8" key="1">
    <citation type="submission" date="2018-04" db="EMBL/GenBank/DDBJ databases">
        <title>Genomic Encyclopedia of Type Strains, Phase IV (KMG-IV): sequencing the most valuable type-strain genomes for metagenomic binning, comparative biology and taxonomic classification.</title>
        <authorList>
            <person name="Goeker M."/>
        </authorList>
    </citation>
    <scope>NUCLEOTIDE SEQUENCE [LARGE SCALE GENOMIC DNA]</scope>
    <source>
        <strain evidence="7 8">DSM 45771</strain>
    </source>
</reference>
<name>A0A2U1EA12_9PSEU</name>
<dbReference type="PANTHER" id="PTHR43111">
    <property type="entry name" value="ALDEHYDE DEHYDROGENASE B-RELATED"/>
    <property type="match status" value="1"/>
</dbReference>
<dbReference type="InterPro" id="IPR011966">
    <property type="entry name" value="PaaN-DH"/>
</dbReference>
<dbReference type="RefSeq" id="WP_116711294.1">
    <property type="nucleotide sequence ID" value="NZ_QEKW01000028.1"/>
</dbReference>
<dbReference type="AlphaFoldDB" id="A0A2U1EA12"/>
<feature type="domain" description="MaoC-like" evidence="6">
    <location>
        <begin position="554"/>
        <end position="650"/>
    </location>
</feature>
<protein>
    <submittedName>
        <fullName evidence="7">Oxepin-CoA hydrolase/3-oxo-5,6-dehydrosuberyl-CoA semialdehyde dehydrogenase</fullName>
    </submittedName>
</protein>
<keyword evidence="8" id="KW-1185">Reference proteome</keyword>